<keyword evidence="1" id="KW-1133">Transmembrane helix</keyword>
<keyword evidence="1" id="KW-0812">Transmembrane</keyword>
<dbReference type="PANTHER" id="PTHR31720:SF12">
    <property type="entry name" value="SERPENTINE RECEPTOR, CLASS T-RELATED"/>
    <property type="match status" value="1"/>
</dbReference>
<name>A0AAE9CY44_CAEBR</name>
<dbReference type="PANTHER" id="PTHR31720">
    <property type="entry name" value="SERPENTINE RECEPTOR, CLASS Z-RELATED"/>
    <property type="match status" value="1"/>
</dbReference>
<sequence length="141" mass="16493">MEMSMRVFSTVLNPMILISSFLYIPIYISIFRFRHLPSFKKQKPHNYILYQTILTVILKATQVAFIGVIQWAEYYDDTVAMEATLFDAIISPLLIQISYLFCNRRNVKAIREGMTFNYLWSKIKYEHRGNRVGVAGHSTTN</sequence>
<feature type="transmembrane region" description="Helical" evidence="1">
    <location>
        <begin position="52"/>
        <end position="72"/>
    </location>
</feature>
<evidence type="ECO:0000313" key="3">
    <source>
        <dbReference type="Proteomes" id="UP000827892"/>
    </source>
</evidence>
<gene>
    <name evidence="2" type="ORF">L3Y34_006769</name>
</gene>
<proteinExistence type="predicted"/>
<dbReference type="EMBL" id="CP090895">
    <property type="protein sequence ID" value="ULT87207.1"/>
    <property type="molecule type" value="Genomic_DNA"/>
</dbReference>
<dbReference type="Pfam" id="PF10325">
    <property type="entry name" value="7TM_GPCR_Srz"/>
    <property type="match status" value="1"/>
</dbReference>
<dbReference type="Proteomes" id="UP000827892">
    <property type="component" value="Chromosome V"/>
</dbReference>
<reference evidence="2 3" key="1">
    <citation type="submission" date="2022-02" db="EMBL/GenBank/DDBJ databases">
        <title>Chromosome-level reference genomes for two strains of Caenorhabditis briggsae: an improved platform for comparative genomics.</title>
        <authorList>
            <person name="Stevens L."/>
            <person name="Andersen E.C."/>
        </authorList>
    </citation>
    <scope>NUCLEOTIDE SEQUENCE [LARGE SCALE GENOMIC DNA]</scope>
    <source>
        <strain evidence="2">QX1410_ONT</strain>
        <tissue evidence="2">Whole-organism</tissue>
    </source>
</reference>
<organism evidence="2 3">
    <name type="scientific">Caenorhabditis briggsae</name>
    <dbReference type="NCBI Taxonomy" id="6238"/>
    <lineage>
        <taxon>Eukaryota</taxon>
        <taxon>Metazoa</taxon>
        <taxon>Ecdysozoa</taxon>
        <taxon>Nematoda</taxon>
        <taxon>Chromadorea</taxon>
        <taxon>Rhabditida</taxon>
        <taxon>Rhabditina</taxon>
        <taxon>Rhabditomorpha</taxon>
        <taxon>Rhabditoidea</taxon>
        <taxon>Rhabditidae</taxon>
        <taxon>Peloderinae</taxon>
        <taxon>Caenorhabditis</taxon>
    </lineage>
</organism>
<keyword evidence="1" id="KW-0472">Membrane</keyword>
<protein>
    <recommendedName>
        <fullName evidence="4">Serpentine receptor class gamma</fullName>
    </recommendedName>
</protein>
<feature type="transmembrane region" description="Helical" evidence="1">
    <location>
        <begin position="84"/>
        <end position="102"/>
    </location>
</feature>
<dbReference type="InterPro" id="IPR018817">
    <property type="entry name" value="7TM_GPCR_serpentine_rcpt_Srz"/>
</dbReference>
<evidence type="ECO:0000256" key="1">
    <source>
        <dbReference type="SAM" id="Phobius"/>
    </source>
</evidence>
<accession>A0AAE9CY44</accession>
<dbReference type="AlphaFoldDB" id="A0AAE9CY44"/>
<evidence type="ECO:0008006" key="4">
    <source>
        <dbReference type="Google" id="ProtNLM"/>
    </source>
</evidence>
<feature type="transmembrane region" description="Helical" evidence="1">
    <location>
        <begin position="12"/>
        <end position="31"/>
    </location>
</feature>
<evidence type="ECO:0000313" key="2">
    <source>
        <dbReference type="EMBL" id="ULT87207.1"/>
    </source>
</evidence>